<keyword evidence="2" id="KW-1185">Reference proteome</keyword>
<accession>A0A4C1YUE9</accession>
<name>A0A4C1YUE9_EUMVA</name>
<evidence type="ECO:0000313" key="2">
    <source>
        <dbReference type="Proteomes" id="UP000299102"/>
    </source>
</evidence>
<evidence type="ECO:0000313" key="1">
    <source>
        <dbReference type="EMBL" id="GBP80131.1"/>
    </source>
</evidence>
<dbReference type="AlphaFoldDB" id="A0A4C1YUE9"/>
<comment type="caution">
    <text evidence="1">The sequence shown here is derived from an EMBL/GenBank/DDBJ whole genome shotgun (WGS) entry which is preliminary data.</text>
</comment>
<gene>
    <name evidence="1" type="ORF">EVAR_56000_1</name>
</gene>
<proteinExistence type="predicted"/>
<reference evidence="1 2" key="1">
    <citation type="journal article" date="2019" name="Commun. Biol.">
        <title>The bagworm genome reveals a unique fibroin gene that provides high tensile strength.</title>
        <authorList>
            <person name="Kono N."/>
            <person name="Nakamura H."/>
            <person name="Ohtoshi R."/>
            <person name="Tomita M."/>
            <person name="Numata K."/>
            <person name="Arakawa K."/>
        </authorList>
    </citation>
    <scope>NUCLEOTIDE SEQUENCE [LARGE SCALE GENOMIC DNA]</scope>
</reference>
<organism evidence="1 2">
    <name type="scientific">Eumeta variegata</name>
    <name type="common">Bagworm moth</name>
    <name type="synonym">Eumeta japonica</name>
    <dbReference type="NCBI Taxonomy" id="151549"/>
    <lineage>
        <taxon>Eukaryota</taxon>
        <taxon>Metazoa</taxon>
        <taxon>Ecdysozoa</taxon>
        <taxon>Arthropoda</taxon>
        <taxon>Hexapoda</taxon>
        <taxon>Insecta</taxon>
        <taxon>Pterygota</taxon>
        <taxon>Neoptera</taxon>
        <taxon>Endopterygota</taxon>
        <taxon>Lepidoptera</taxon>
        <taxon>Glossata</taxon>
        <taxon>Ditrysia</taxon>
        <taxon>Tineoidea</taxon>
        <taxon>Psychidae</taxon>
        <taxon>Oiketicinae</taxon>
        <taxon>Eumeta</taxon>
    </lineage>
</organism>
<dbReference type="EMBL" id="BGZK01001447">
    <property type="protein sequence ID" value="GBP80131.1"/>
    <property type="molecule type" value="Genomic_DNA"/>
</dbReference>
<dbReference type="Proteomes" id="UP000299102">
    <property type="component" value="Unassembled WGS sequence"/>
</dbReference>
<protein>
    <submittedName>
        <fullName evidence="1">Uncharacterized protein</fullName>
    </submittedName>
</protein>
<sequence length="164" mass="18474">MTHHWPVRSSAFEYRQRDKLSKVHLEASQAPRANLDKLFALVSARNLTIRAAVPAGARAAARPPRPAVHLKTRLAVNSFTESVVVPNKILAIRELYGNVFNVPHRITNVDPVSDRRPLECSIALGGPSKVSCTDERLLNKVLEVKRLIAGRQFPPRFWRRARMV</sequence>